<organism evidence="8 9">
    <name type="scientific">Duganella phyllosphaerae</name>
    <dbReference type="NCBI Taxonomy" id="762836"/>
    <lineage>
        <taxon>Bacteria</taxon>
        <taxon>Pseudomonadati</taxon>
        <taxon>Pseudomonadota</taxon>
        <taxon>Betaproteobacteria</taxon>
        <taxon>Burkholderiales</taxon>
        <taxon>Oxalobacteraceae</taxon>
        <taxon>Telluria group</taxon>
        <taxon>Duganella</taxon>
    </lineage>
</organism>
<feature type="transmembrane region" description="Helical" evidence="6">
    <location>
        <begin position="378"/>
        <end position="399"/>
    </location>
</feature>
<evidence type="ECO:0000256" key="6">
    <source>
        <dbReference type="SAM" id="Phobius"/>
    </source>
</evidence>
<evidence type="ECO:0000256" key="4">
    <source>
        <dbReference type="ARBA" id="ARBA00022989"/>
    </source>
</evidence>
<feature type="transmembrane region" description="Helical" evidence="6">
    <location>
        <begin position="317"/>
        <end position="340"/>
    </location>
</feature>
<evidence type="ECO:0000313" key="9">
    <source>
        <dbReference type="Proteomes" id="UP000175989"/>
    </source>
</evidence>
<dbReference type="InterPro" id="IPR036259">
    <property type="entry name" value="MFS_trans_sf"/>
</dbReference>
<feature type="transmembrane region" description="Helical" evidence="6">
    <location>
        <begin position="119"/>
        <end position="142"/>
    </location>
</feature>
<dbReference type="PROSITE" id="PS50850">
    <property type="entry name" value="MFS"/>
    <property type="match status" value="1"/>
</dbReference>
<dbReference type="PANTHER" id="PTHR43124">
    <property type="entry name" value="PURINE EFFLUX PUMP PBUE"/>
    <property type="match status" value="1"/>
</dbReference>
<accession>A0A1E7WEM2</accession>
<dbReference type="Proteomes" id="UP000175989">
    <property type="component" value="Unassembled WGS sequence"/>
</dbReference>
<dbReference type="GO" id="GO:0005886">
    <property type="term" value="C:plasma membrane"/>
    <property type="evidence" value="ECO:0007669"/>
    <property type="project" value="UniProtKB-SubCell"/>
</dbReference>
<evidence type="ECO:0000256" key="3">
    <source>
        <dbReference type="ARBA" id="ARBA00022692"/>
    </source>
</evidence>
<name>A0A1E7WEM2_9BURK</name>
<evidence type="ECO:0000256" key="2">
    <source>
        <dbReference type="ARBA" id="ARBA00022475"/>
    </source>
</evidence>
<keyword evidence="2" id="KW-1003">Cell membrane</keyword>
<comment type="caution">
    <text evidence="8">The sequence shown here is derived from an EMBL/GenBank/DDBJ whole genome shotgun (WGS) entry which is preliminary data.</text>
</comment>
<feature type="transmembrane region" description="Helical" evidence="6">
    <location>
        <begin position="260"/>
        <end position="285"/>
    </location>
</feature>
<dbReference type="CDD" id="cd17324">
    <property type="entry name" value="MFS_NepI_like"/>
    <property type="match status" value="1"/>
</dbReference>
<feature type="transmembrane region" description="Helical" evidence="6">
    <location>
        <begin position="154"/>
        <end position="176"/>
    </location>
</feature>
<dbReference type="InterPro" id="IPR050189">
    <property type="entry name" value="MFS_Efflux_Transporters"/>
</dbReference>
<dbReference type="InterPro" id="IPR020846">
    <property type="entry name" value="MFS_dom"/>
</dbReference>
<dbReference type="Pfam" id="PF07690">
    <property type="entry name" value="MFS_1"/>
    <property type="match status" value="1"/>
</dbReference>
<dbReference type="GO" id="GO:0022857">
    <property type="term" value="F:transmembrane transporter activity"/>
    <property type="evidence" value="ECO:0007669"/>
    <property type="project" value="InterPro"/>
</dbReference>
<feature type="transmembrane region" description="Helical" evidence="6">
    <location>
        <begin position="292"/>
        <end position="311"/>
    </location>
</feature>
<dbReference type="RefSeq" id="WP_070250187.1">
    <property type="nucleotide sequence ID" value="NZ_LROM01000106.1"/>
</dbReference>
<dbReference type="InterPro" id="IPR011701">
    <property type="entry name" value="MFS"/>
</dbReference>
<feature type="transmembrane region" description="Helical" evidence="6">
    <location>
        <begin position="26"/>
        <end position="47"/>
    </location>
</feature>
<keyword evidence="3 6" id="KW-0812">Transmembrane</keyword>
<evidence type="ECO:0000256" key="1">
    <source>
        <dbReference type="ARBA" id="ARBA00004651"/>
    </source>
</evidence>
<dbReference type="OrthoDB" id="9812189at2"/>
<sequence>MQQTSPAHTLPGDATAATSTIAPTRAAWLAVLSVGIGSFALVTTEFLPVGLLPSIAAELRISEGTAGMMVTLPGIIAAFAAILVTIGIGKTDRRYVIAGLTATLIISNLIVALSDSFALILLARALLGVGVGGFWAIGGAIGTRLVPPAYAARATSIIFAGVSVGTVAGVPAGALLGEIAGWRAAFLATGAIGVVVLLLQLALMPSLPAAGSLTFRQVPELLRIKKARLGMAVTLLVFIGQFTAYTYVTPFLVQVAQLGAGVISALFLAYGVAGFIGNLLGGWLVARSVRRALIAVGLVIGFSTLALPVAGTSLAGVVVLIVTWGLGFGMMPIAVQSWMFKAAPHAMESGGAVFVSTAQVALAGGALVGGIVADHLGVSGVMIVGGAFALAMALVIWRFGMEDGGPGARLAAVH</sequence>
<proteinExistence type="predicted"/>
<feature type="transmembrane region" description="Helical" evidence="6">
    <location>
        <begin position="229"/>
        <end position="248"/>
    </location>
</feature>
<feature type="transmembrane region" description="Helical" evidence="6">
    <location>
        <begin position="67"/>
        <end position="88"/>
    </location>
</feature>
<feature type="transmembrane region" description="Helical" evidence="6">
    <location>
        <begin position="95"/>
        <end position="113"/>
    </location>
</feature>
<dbReference type="SUPFAM" id="SSF103473">
    <property type="entry name" value="MFS general substrate transporter"/>
    <property type="match status" value="1"/>
</dbReference>
<dbReference type="EMBL" id="LROM01000106">
    <property type="protein sequence ID" value="OEZ96766.1"/>
    <property type="molecule type" value="Genomic_DNA"/>
</dbReference>
<dbReference type="AlphaFoldDB" id="A0A1E7WEM2"/>
<gene>
    <name evidence="8" type="primary">nepI_2</name>
    <name evidence="8" type="ORF">DUPY_38540</name>
</gene>
<evidence type="ECO:0000256" key="5">
    <source>
        <dbReference type="ARBA" id="ARBA00023136"/>
    </source>
</evidence>
<dbReference type="PANTHER" id="PTHR43124:SF3">
    <property type="entry name" value="CHLORAMPHENICOL EFFLUX PUMP RV0191"/>
    <property type="match status" value="1"/>
</dbReference>
<keyword evidence="4 6" id="KW-1133">Transmembrane helix</keyword>
<feature type="transmembrane region" description="Helical" evidence="6">
    <location>
        <begin position="182"/>
        <end position="208"/>
    </location>
</feature>
<keyword evidence="5 6" id="KW-0472">Membrane</keyword>
<evidence type="ECO:0000259" key="7">
    <source>
        <dbReference type="PROSITE" id="PS50850"/>
    </source>
</evidence>
<keyword evidence="9" id="KW-1185">Reference proteome</keyword>
<evidence type="ECO:0000313" key="8">
    <source>
        <dbReference type="EMBL" id="OEZ96766.1"/>
    </source>
</evidence>
<feature type="domain" description="Major facilitator superfamily (MFS) profile" evidence="7">
    <location>
        <begin position="30"/>
        <end position="404"/>
    </location>
</feature>
<feature type="transmembrane region" description="Helical" evidence="6">
    <location>
        <begin position="352"/>
        <end position="372"/>
    </location>
</feature>
<dbReference type="Gene3D" id="1.20.1250.20">
    <property type="entry name" value="MFS general substrate transporter like domains"/>
    <property type="match status" value="1"/>
</dbReference>
<reference evidence="9" key="1">
    <citation type="journal article" date="2016" name="Front. Microbiol.">
        <title>Molecular Keys to the Janthinobacterium and Duganella spp. Interaction with the Plant Pathogen Fusarium graminearum.</title>
        <authorList>
            <person name="Haack F.S."/>
            <person name="Poehlein A."/>
            <person name="Kroger C."/>
            <person name="Voigt C.A."/>
            <person name="Piepenbring M."/>
            <person name="Bode H.B."/>
            <person name="Daniel R."/>
            <person name="Schafer W."/>
            <person name="Streit W.R."/>
        </authorList>
    </citation>
    <scope>NUCLEOTIDE SEQUENCE [LARGE SCALE GENOMIC DNA]</scope>
    <source>
        <strain evidence="9">T54</strain>
    </source>
</reference>
<dbReference type="PATRIC" id="fig|762836.4.peg.3976"/>
<comment type="subcellular location">
    <subcellularLocation>
        <location evidence="1">Cell membrane</location>
        <topology evidence="1">Multi-pass membrane protein</topology>
    </subcellularLocation>
</comment>
<protein>
    <submittedName>
        <fullName evidence="8">Purine ribonucleoside efflux pump NepI</fullName>
    </submittedName>
</protein>